<dbReference type="AlphaFoldDB" id="A0A0B2RTZ6"/>
<name>A0A0B2RTZ6_GLYSO</name>
<dbReference type="GO" id="GO:0005886">
    <property type="term" value="C:plasma membrane"/>
    <property type="evidence" value="ECO:0007669"/>
    <property type="project" value="UniProtKB-SubCell"/>
</dbReference>
<sequence length="94" mass="10605">MQQEDGGTEEHTILKSRCSFFFTSGASDSLLHLAAYHKKEHIAALICDHFPKLLIRRNVRGDTPLNVVAVRSKNSTIVKLILSQYAIEKTKHDD</sequence>
<organism evidence="2">
    <name type="scientific">Glycine soja</name>
    <name type="common">Wild soybean</name>
    <dbReference type="NCBI Taxonomy" id="3848"/>
    <lineage>
        <taxon>Eukaryota</taxon>
        <taxon>Viridiplantae</taxon>
        <taxon>Streptophyta</taxon>
        <taxon>Embryophyta</taxon>
        <taxon>Tracheophyta</taxon>
        <taxon>Spermatophyta</taxon>
        <taxon>Magnoliopsida</taxon>
        <taxon>eudicotyledons</taxon>
        <taxon>Gunneridae</taxon>
        <taxon>Pentapetalae</taxon>
        <taxon>rosids</taxon>
        <taxon>fabids</taxon>
        <taxon>Fabales</taxon>
        <taxon>Fabaceae</taxon>
        <taxon>Papilionoideae</taxon>
        <taxon>50 kb inversion clade</taxon>
        <taxon>NPAAA clade</taxon>
        <taxon>indigoferoid/millettioid clade</taxon>
        <taxon>Phaseoleae</taxon>
        <taxon>Glycine</taxon>
        <taxon>Glycine subgen. Soja</taxon>
    </lineage>
</organism>
<reference evidence="2" key="1">
    <citation type="submission" date="2014-07" db="EMBL/GenBank/DDBJ databases">
        <title>Identification of a novel salt tolerance gene in wild soybean by whole-genome sequencing.</title>
        <authorList>
            <person name="Lam H.-M."/>
            <person name="Qi X."/>
            <person name="Li M.-W."/>
            <person name="Liu X."/>
            <person name="Xie M."/>
            <person name="Ni M."/>
            <person name="Xu X."/>
        </authorList>
    </citation>
    <scope>NUCLEOTIDE SEQUENCE [LARGE SCALE GENOMIC DNA]</scope>
    <source>
        <tissue evidence="2">Root</tissue>
    </source>
</reference>
<dbReference type="Gene3D" id="1.25.40.20">
    <property type="entry name" value="Ankyrin repeat-containing domain"/>
    <property type="match status" value="1"/>
</dbReference>
<dbReference type="SUPFAM" id="SSF48403">
    <property type="entry name" value="Ankyrin repeat"/>
    <property type="match status" value="1"/>
</dbReference>
<dbReference type="EMBL" id="KN648639">
    <property type="protein sequence ID" value="KHN35257.1"/>
    <property type="molecule type" value="Genomic_DNA"/>
</dbReference>
<dbReference type="Pfam" id="PF12796">
    <property type="entry name" value="Ank_2"/>
    <property type="match status" value="1"/>
</dbReference>
<evidence type="ECO:0000313" key="2">
    <source>
        <dbReference type="EMBL" id="KHN35257.1"/>
    </source>
</evidence>
<dbReference type="Proteomes" id="UP000053555">
    <property type="component" value="Unassembled WGS sequence"/>
</dbReference>
<evidence type="ECO:0000256" key="1">
    <source>
        <dbReference type="ARBA" id="ARBA00004413"/>
    </source>
</evidence>
<accession>A0A0B2RTZ6</accession>
<protein>
    <submittedName>
        <fullName evidence="2">Uncharacterized protein</fullName>
    </submittedName>
</protein>
<proteinExistence type="predicted"/>
<comment type="subcellular location">
    <subcellularLocation>
        <location evidence="1">Cell membrane</location>
        <topology evidence="1">Peripheral membrane protein</topology>
        <orientation evidence="1">Cytoplasmic side</orientation>
    </subcellularLocation>
</comment>
<dbReference type="InterPro" id="IPR036770">
    <property type="entry name" value="Ankyrin_rpt-contain_sf"/>
</dbReference>
<gene>
    <name evidence="2" type="ORF">glysoja_042327</name>
</gene>
<dbReference type="InterPro" id="IPR002110">
    <property type="entry name" value="Ankyrin_rpt"/>
</dbReference>